<dbReference type="PROSITE" id="PS00876">
    <property type="entry name" value="IDO_1"/>
    <property type="match status" value="1"/>
</dbReference>
<sequence length="382" mass="43163">MVKLNVHNFMKKIATYVHPERGFLPDPDPLLELPLAYRAWDELNNAMPELLHNNDFRDALNNIPQLDPSGIKNGPELDRSMRQLSMFANAYVNWGEEPVKSIPKNLAIPLWEIAHRSGRPPIASHASIVLSNWRRIDPDGPIAPENLKTLQNFFGGKDEDWFYLATVGVESVGGCAMSKLFSCLDAIKNNKSNIVVTSLNDLASIIHKINLALERMYEHCRADIFYHRVRPFLKGWPDDGIVYEGVNEEPKIFFGGSAAQSSLLQTLDAGLGITHPSDKSGPFLIQMRKYMPPNHSKVISLLELDPILLKYLNKNKSIELKDAYKKCISGLNIFRKKHLEMAIHYISDQEKKGEEGEGTGGTEFITFLTTARNETHLLMEKE</sequence>
<dbReference type="PANTHER" id="PTHR28657">
    <property type="entry name" value="INDOLEAMINE 2,3-DIOXYGENASE"/>
    <property type="match status" value="1"/>
</dbReference>
<keyword evidence="3" id="KW-0560">Oxidoreductase</keyword>
<accession>A0A160VIM3</accession>
<dbReference type="PANTHER" id="PTHR28657:SF5">
    <property type="entry name" value="INDOLEAMINE 2,3-DIOXYGENASE"/>
    <property type="match status" value="1"/>
</dbReference>
<dbReference type="Gene3D" id="1.20.58.480">
    <property type="match status" value="1"/>
</dbReference>
<dbReference type="GO" id="GO:0020037">
    <property type="term" value="F:heme binding"/>
    <property type="evidence" value="ECO:0007669"/>
    <property type="project" value="InterPro"/>
</dbReference>
<dbReference type="GO" id="GO:0019441">
    <property type="term" value="P:L-tryptophan catabolic process to kynurenine"/>
    <property type="evidence" value="ECO:0007669"/>
    <property type="project" value="InterPro"/>
</dbReference>
<gene>
    <name evidence="3" type="ORF">MGWOODY_Mmi2108</name>
</gene>
<evidence type="ECO:0000256" key="1">
    <source>
        <dbReference type="ARBA" id="ARBA00022723"/>
    </source>
</evidence>
<dbReference type="GO" id="GO:0005737">
    <property type="term" value="C:cytoplasm"/>
    <property type="evidence" value="ECO:0007669"/>
    <property type="project" value="TreeGrafter"/>
</dbReference>
<proteinExistence type="predicted"/>
<dbReference type="AlphaFoldDB" id="A0A160VIM3"/>
<dbReference type="InterPro" id="IPR000898">
    <property type="entry name" value="Indolamine_dOase"/>
</dbReference>
<dbReference type="GO" id="GO:0046872">
    <property type="term" value="F:metal ion binding"/>
    <property type="evidence" value="ECO:0007669"/>
    <property type="project" value="UniProtKB-KW"/>
</dbReference>
<name>A0A160VIM3_9ZZZZ</name>
<dbReference type="EC" id="1.13.11.52" evidence="3"/>
<dbReference type="GO" id="GO:0034354">
    <property type="term" value="P:'de novo' NAD+ biosynthetic process from L-tryptophan"/>
    <property type="evidence" value="ECO:0007669"/>
    <property type="project" value="TreeGrafter"/>
</dbReference>
<dbReference type="GO" id="GO:0033754">
    <property type="term" value="F:indoleamine 2,3-dioxygenase activity"/>
    <property type="evidence" value="ECO:0007669"/>
    <property type="project" value="UniProtKB-EC"/>
</dbReference>
<dbReference type="Pfam" id="PF01231">
    <property type="entry name" value="IDO"/>
    <property type="match status" value="1"/>
</dbReference>
<evidence type="ECO:0000313" key="3">
    <source>
        <dbReference type="EMBL" id="CUV10665.1"/>
    </source>
</evidence>
<organism evidence="3">
    <name type="scientific">hydrothermal vent metagenome</name>
    <dbReference type="NCBI Taxonomy" id="652676"/>
    <lineage>
        <taxon>unclassified sequences</taxon>
        <taxon>metagenomes</taxon>
        <taxon>ecological metagenomes</taxon>
    </lineage>
</organism>
<dbReference type="InterPro" id="IPR037217">
    <property type="entry name" value="Trp/Indoleamine_2_3_dOase-like"/>
</dbReference>
<dbReference type="SUPFAM" id="SSF140959">
    <property type="entry name" value="Indolic compounds 2,3-dioxygenase-like"/>
    <property type="match status" value="1"/>
</dbReference>
<protein>
    <submittedName>
        <fullName evidence="3">Indoleamine 2,3-dioxygenase</fullName>
        <ecNumber evidence="3">1.13.11.52</ecNumber>
    </submittedName>
</protein>
<dbReference type="EMBL" id="FAXC01000460">
    <property type="protein sequence ID" value="CUV10665.1"/>
    <property type="molecule type" value="Genomic_DNA"/>
</dbReference>
<keyword evidence="3" id="KW-0223">Dioxygenase</keyword>
<reference evidence="3" key="1">
    <citation type="submission" date="2015-10" db="EMBL/GenBank/DDBJ databases">
        <authorList>
            <person name="Gilbert D.G."/>
        </authorList>
    </citation>
    <scope>NUCLEOTIDE SEQUENCE</scope>
</reference>
<keyword evidence="1" id="KW-0479">Metal-binding</keyword>
<keyword evidence="2" id="KW-0408">Iron</keyword>
<evidence type="ECO:0000256" key="2">
    <source>
        <dbReference type="ARBA" id="ARBA00023004"/>
    </source>
</evidence>